<organism evidence="2 3">
    <name type="scientific">Trichonephila inaurata madagascariensis</name>
    <dbReference type="NCBI Taxonomy" id="2747483"/>
    <lineage>
        <taxon>Eukaryota</taxon>
        <taxon>Metazoa</taxon>
        <taxon>Ecdysozoa</taxon>
        <taxon>Arthropoda</taxon>
        <taxon>Chelicerata</taxon>
        <taxon>Arachnida</taxon>
        <taxon>Araneae</taxon>
        <taxon>Araneomorphae</taxon>
        <taxon>Entelegynae</taxon>
        <taxon>Araneoidea</taxon>
        <taxon>Nephilidae</taxon>
        <taxon>Trichonephila</taxon>
        <taxon>Trichonephila inaurata</taxon>
    </lineage>
</organism>
<dbReference type="EMBL" id="BMAV01014177">
    <property type="protein sequence ID" value="GFY62374.1"/>
    <property type="molecule type" value="Genomic_DNA"/>
</dbReference>
<proteinExistence type="predicted"/>
<keyword evidence="1" id="KW-0472">Membrane</keyword>
<evidence type="ECO:0000313" key="2">
    <source>
        <dbReference type="EMBL" id="GFY62374.1"/>
    </source>
</evidence>
<keyword evidence="3" id="KW-1185">Reference proteome</keyword>
<evidence type="ECO:0000256" key="1">
    <source>
        <dbReference type="SAM" id="Phobius"/>
    </source>
</evidence>
<name>A0A8X7C919_9ARAC</name>
<protein>
    <submittedName>
        <fullName evidence="2">Uncharacterized protein</fullName>
    </submittedName>
</protein>
<evidence type="ECO:0000313" key="3">
    <source>
        <dbReference type="Proteomes" id="UP000886998"/>
    </source>
</evidence>
<sequence length="182" mass="20096">MLSLSLISPIRTSNEAVLYSLDFHSSPGDLAVWSFNFVLDYECGWIIRSLDPLLLLATLVFGLLPVVLTLVVRAWPLKSEDVGGKGLFLFAEVTLWILTVSCSKASLNYELAEDGNPLLFICLSGPLLLFLCGPSDRDEGFHLLHPIINLIKVNRGVTQAKGIINDVDINSSEYFSLNFQLP</sequence>
<dbReference type="Proteomes" id="UP000886998">
    <property type="component" value="Unassembled WGS sequence"/>
</dbReference>
<keyword evidence="1" id="KW-0812">Transmembrane</keyword>
<gene>
    <name evidence="2" type="ORF">TNIN_228881</name>
</gene>
<dbReference type="AlphaFoldDB" id="A0A8X7C919"/>
<comment type="caution">
    <text evidence="2">The sequence shown here is derived from an EMBL/GenBank/DDBJ whole genome shotgun (WGS) entry which is preliminary data.</text>
</comment>
<keyword evidence="1" id="KW-1133">Transmembrane helix</keyword>
<feature type="transmembrane region" description="Helical" evidence="1">
    <location>
        <begin position="54"/>
        <end position="75"/>
    </location>
</feature>
<accession>A0A8X7C919</accession>
<reference evidence="2" key="1">
    <citation type="submission" date="2020-08" db="EMBL/GenBank/DDBJ databases">
        <title>Multicomponent nature underlies the extraordinary mechanical properties of spider dragline silk.</title>
        <authorList>
            <person name="Kono N."/>
            <person name="Nakamura H."/>
            <person name="Mori M."/>
            <person name="Yoshida Y."/>
            <person name="Ohtoshi R."/>
            <person name="Malay A.D."/>
            <person name="Moran D.A.P."/>
            <person name="Tomita M."/>
            <person name="Numata K."/>
            <person name="Arakawa K."/>
        </authorList>
    </citation>
    <scope>NUCLEOTIDE SEQUENCE</scope>
</reference>